<sequence>MKKYLFAILVTFSLSGTATAQVNVGASESPRFDRLSILKPIPPRPPRAVAAVAAVAADPAAPLEAAPAAVAPGGPATGVEAAAGSTQPSPPVAPPAVADRVAPDPGGDIMAGIKLAFQYGGWIAVLGFLLAVVVTRYSRPLAAYFIKWFGTRWGGYAWAVLSAMGATIGGALAIGVGWSLGLLGTGVAAALAAIAIHQGAKDVKTT</sequence>
<feature type="transmembrane region" description="Helical" evidence="2">
    <location>
        <begin position="155"/>
        <end position="174"/>
    </location>
</feature>
<name>A0A0F9KMC8_9ZZZZ</name>
<comment type="caution">
    <text evidence="3">The sequence shown here is derived from an EMBL/GenBank/DDBJ whole genome shotgun (WGS) entry which is preliminary data.</text>
</comment>
<keyword evidence="2" id="KW-0472">Membrane</keyword>
<dbReference type="AlphaFoldDB" id="A0A0F9KMC8"/>
<proteinExistence type="predicted"/>
<accession>A0A0F9KMC8</accession>
<evidence type="ECO:0000313" key="3">
    <source>
        <dbReference type="EMBL" id="KKM16455.1"/>
    </source>
</evidence>
<feature type="transmembrane region" description="Helical" evidence="2">
    <location>
        <begin position="180"/>
        <end position="200"/>
    </location>
</feature>
<reference evidence="3" key="1">
    <citation type="journal article" date="2015" name="Nature">
        <title>Complex archaea that bridge the gap between prokaryotes and eukaryotes.</title>
        <authorList>
            <person name="Spang A."/>
            <person name="Saw J.H."/>
            <person name="Jorgensen S.L."/>
            <person name="Zaremba-Niedzwiedzka K."/>
            <person name="Martijn J."/>
            <person name="Lind A.E."/>
            <person name="van Eijk R."/>
            <person name="Schleper C."/>
            <person name="Guy L."/>
            <person name="Ettema T.J."/>
        </authorList>
    </citation>
    <scope>NUCLEOTIDE SEQUENCE</scope>
</reference>
<evidence type="ECO:0000256" key="2">
    <source>
        <dbReference type="SAM" id="Phobius"/>
    </source>
</evidence>
<feature type="region of interest" description="Disordered" evidence="1">
    <location>
        <begin position="77"/>
        <end position="98"/>
    </location>
</feature>
<organism evidence="3">
    <name type="scientific">marine sediment metagenome</name>
    <dbReference type="NCBI Taxonomy" id="412755"/>
    <lineage>
        <taxon>unclassified sequences</taxon>
        <taxon>metagenomes</taxon>
        <taxon>ecological metagenomes</taxon>
    </lineage>
</organism>
<keyword evidence="2" id="KW-1133">Transmembrane helix</keyword>
<keyword evidence="2" id="KW-0812">Transmembrane</keyword>
<gene>
    <name evidence="3" type="ORF">LCGC14_1685640</name>
</gene>
<dbReference type="EMBL" id="LAZR01014671">
    <property type="protein sequence ID" value="KKM16455.1"/>
    <property type="molecule type" value="Genomic_DNA"/>
</dbReference>
<feature type="transmembrane region" description="Helical" evidence="2">
    <location>
        <begin position="116"/>
        <end position="134"/>
    </location>
</feature>
<protein>
    <submittedName>
        <fullName evidence="3">Uncharacterized protein</fullName>
    </submittedName>
</protein>
<evidence type="ECO:0000256" key="1">
    <source>
        <dbReference type="SAM" id="MobiDB-lite"/>
    </source>
</evidence>